<dbReference type="PANTHER" id="PTHR24201:SF16">
    <property type="entry name" value="ANKYRIN-1-LIKE-RELATED"/>
    <property type="match status" value="1"/>
</dbReference>
<feature type="repeat" description="ANK" evidence="3">
    <location>
        <begin position="224"/>
        <end position="256"/>
    </location>
</feature>
<evidence type="ECO:0000313" key="6">
    <source>
        <dbReference type="EMBL" id="KAK7110539.1"/>
    </source>
</evidence>
<accession>A0AAN9GJR0</accession>
<dbReference type="PROSITE" id="PS50225">
    <property type="entry name" value="SOCS"/>
    <property type="match status" value="1"/>
</dbReference>
<organism evidence="6 7">
    <name type="scientific">Littorina saxatilis</name>
    <dbReference type="NCBI Taxonomy" id="31220"/>
    <lineage>
        <taxon>Eukaryota</taxon>
        <taxon>Metazoa</taxon>
        <taxon>Spiralia</taxon>
        <taxon>Lophotrochozoa</taxon>
        <taxon>Mollusca</taxon>
        <taxon>Gastropoda</taxon>
        <taxon>Caenogastropoda</taxon>
        <taxon>Littorinimorpha</taxon>
        <taxon>Littorinoidea</taxon>
        <taxon>Littorinidae</taxon>
        <taxon>Littorina</taxon>
    </lineage>
</organism>
<dbReference type="SMART" id="SM00248">
    <property type="entry name" value="ANK"/>
    <property type="match status" value="7"/>
</dbReference>
<dbReference type="Gene3D" id="1.25.40.20">
    <property type="entry name" value="Ankyrin repeat-containing domain"/>
    <property type="match status" value="2"/>
</dbReference>
<evidence type="ECO:0000256" key="2">
    <source>
        <dbReference type="ARBA" id="ARBA00023043"/>
    </source>
</evidence>
<dbReference type="Pfam" id="PF12796">
    <property type="entry name" value="Ank_2"/>
    <property type="match status" value="1"/>
</dbReference>
<dbReference type="InterPro" id="IPR036036">
    <property type="entry name" value="SOCS_box-like_dom_sf"/>
</dbReference>
<dbReference type="SUPFAM" id="SSF48403">
    <property type="entry name" value="Ankyrin repeat"/>
    <property type="match status" value="1"/>
</dbReference>
<gene>
    <name evidence="6" type="ORF">V1264_014392</name>
</gene>
<reference evidence="6 7" key="1">
    <citation type="submission" date="2024-02" db="EMBL/GenBank/DDBJ databases">
        <title>Chromosome-scale genome assembly of the rough periwinkle Littorina saxatilis.</title>
        <authorList>
            <person name="De Jode A."/>
            <person name="Faria R."/>
            <person name="Formenti G."/>
            <person name="Sims Y."/>
            <person name="Smith T.P."/>
            <person name="Tracey A."/>
            <person name="Wood J.M.D."/>
            <person name="Zagrodzka Z.B."/>
            <person name="Johannesson K."/>
            <person name="Butlin R.K."/>
            <person name="Leder E.H."/>
        </authorList>
    </citation>
    <scope>NUCLEOTIDE SEQUENCE [LARGE SCALE GENOMIC DNA]</scope>
    <source>
        <strain evidence="6">Snail1</strain>
        <tissue evidence="6">Muscle</tissue>
    </source>
</reference>
<dbReference type="InterPro" id="IPR050776">
    <property type="entry name" value="Ank_Repeat/CDKN_Inhibitor"/>
</dbReference>
<dbReference type="GO" id="GO:0035556">
    <property type="term" value="P:intracellular signal transduction"/>
    <property type="evidence" value="ECO:0007669"/>
    <property type="project" value="InterPro"/>
</dbReference>
<dbReference type="Proteomes" id="UP001374579">
    <property type="component" value="Unassembled WGS sequence"/>
</dbReference>
<feature type="compositionally biased region" description="Polar residues" evidence="4">
    <location>
        <begin position="29"/>
        <end position="45"/>
    </location>
</feature>
<feature type="repeat" description="ANK" evidence="3">
    <location>
        <begin position="123"/>
        <end position="155"/>
    </location>
</feature>
<dbReference type="PANTHER" id="PTHR24201">
    <property type="entry name" value="ANK_REP_REGION DOMAIN-CONTAINING PROTEIN"/>
    <property type="match status" value="1"/>
</dbReference>
<evidence type="ECO:0000256" key="1">
    <source>
        <dbReference type="ARBA" id="ARBA00022737"/>
    </source>
</evidence>
<feature type="domain" description="SOCS box" evidence="5">
    <location>
        <begin position="416"/>
        <end position="461"/>
    </location>
</feature>
<dbReference type="InterPro" id="IPR001496">
    <property type="entry name" value="SOCS_box"/>
</dbReference>
<feature type="compositionally biased region" description="Basic and acidic residues" evidence="4">
    <location>
        <begin position="1"/>
        <end position="10"/>
    </location>
</feature>
<dbReference type="PROSITE" id="PS50088">
    <property type="entry name" value="ANK_REPEAT"/>
    <property type="match status" value="4"/>
</dbReference>
<dbReference type="SMART" id="SM00969">
    <property type="entry name" value="SOCS_box"/>
    <property type="match status" value="1"/>
</dbReference>
<feature type="region of interest" description="Disordered" evidence="4">
    <location>
        <begin position="1"/>
        <end position="70"/>
    </location>
</feature>
<feature type="repeat" description="ANK" evidence="3">
    <location>
        <begin position="257"/>
        <end position="289"/>
    </location>
</feature>
<dbReference type="SUPFAM" id="SSF158235">
    <property type="entry name" value="SOCS box-like"/>
    <property type="match status" value="1"/>
</dbReference>
<evidence type="ECO:0000256" key="3">
    <source>
        <dbReference type="PROSITE-ProRule" id="PRU00023"/>
    </source>
</evidence>
<keyword evidence="7" id="KW-1185">Reference proteome</keyword>
<dbReference type="Pfam" id="PF07525">
    <property type="entry name" value="SOCS_box"/>
    <property type="match status" value="1"/>
</dbReference>
<feature type="repeat" description="ANK" evidence="3">
    <location>
        <begin position="158"/>
        <end position="190"/>
    </location>
</feature>
<name>A0AAN9GJR0_9CAEN</name>
<protein>
    <recommendedName>
        <fullName evidence="5">SOCS box domain-containing protein</fullName>
    </recommendedName>
</protein>
<dbReference type="Gene3D" id="1.10.750.20">
    <property type="entry name" value="SOCS box"/>
    <property type="match status" value="1"/>
</dbReference>
<dbReference type="PROSITE" id="PS50297">
    <property type="entry name" value="ANK_REP_REGION"/>
    <property type="match status" value="4"/>
</dbReference>
<dbReference type="AlphaFoldDB" id="A0AAN9GJR0"/>
<dbReference type="InterPro" id="IPR036770">
    <property type="entry name" value="Ankyrin_rpt-contain_sf"/>
</dbReference>
<evidence type="ECO:0000313" key="7">
    <source>
        <dbReference type="Proteomes" id="UP001374579"/>
    </source>
</evidence>
<evidence type="ECO:0000256" key="4">
    <source>
        <dbReference type="SAM" id="MobiDB-lite"/>
    </source>
</evidence>
<dbReference type="InterPro" id="IPR002110">
    <property type="entry name" value="Ankyrin_rpt"/>
</dbReference>
<keyword evidence="2 3" id="KW-0040">ANK repeat</keyword>
<comment type="caution">
    <text evidence="6">The sequence shown here is derived from an EMBL/GenBank/DDBJ whole genome shotgun (WGS) entry which is preliminary data.</text>
</comment>
<dbReference type="Pfam" id="PF13606">
    <property type="entry name" value="Ank_3"/>
    <property type="match status" value="1"/>
</dbReference>
<keyword evidence="1" id="KW-0677">Repeat</keyword>
<dbReference type="GO" id="GO:0005634">
    <property type="term" value="C:nucleus"/>
    <property type="evidence" value="ECO:0007669"/>
    <property type="project" value="TreeGrafter"/>
</dbReference>
<sequence length="476" mass="51885">MTEISSDKDLQSVNQNADEEGKVKASGERAQNVTSDVYDVGNSSSRDGEHPPPPPTPPPPPPPLPPHPSTIINVHVSGQGTIHRKRTQIELRLRLVQAIEGNQLSTVQDLLEEGIQLDCIILFNKTPLTYSIELGHFSIAKALIGAGANISAREPIANARQPLHVAVGVFDLDMLAFLMEHGADVDGRDGCGATPAMLASFAGYLPAVQLFHAHGACLNVSDLVGRTALHRAAEGQHADIVRFLLVNGAELDSRDNFGWTAIYQSIVFGHFEIIQLLIECGISVNGTDRNGRSPLAVACNRLCPPNVRVVLSTALDFHKRERKIPTTALHSVLSSEDCTHFDFSIIALLVNTGARLNVDRLTDFFRLCPNLALQRKHVLLQYLFLSGCVGQQEDVCVAASSPYVPQLHTWLEERQSLQQLCRVAIRTHLATAMQCRNISSAVDALPIPLSIRNFLNLSDFTDMYPEFVEGAVLGSS</sequence>
<dbReference type="Pfam" id="PF00023">
    <property type="entry name" value="Ank"/>
    <property type="match status" value="1"/>
</dbReference>
<evidence type="ECO:0000259" key="5">
    <source>
        <dbReference type="PROSITE" id="PS50225"/>
    </source>
</evidence>
<dbReference type="EMBL" id="JBAMIC010000003">
    <property type="protein sequence ID" value="KAK7110539.1"/>
    <property type="molecule type" value="Genomic_DNA"/>
</dbReference>
<proteinExistence type="predicted"/>
<dbReference type="CDD" id="cd03587">
    <property type="entry name" value="SOCS"/>
    <property type="match status" value="1"/>
</dbReference>
<feature type="compositionally biased region" description="Pro residues" evidence="4">
    <location>
        <begin position="51"/>
        <end position="68"/>
    </location>
</feature>